<evidence type="ECO:0000256" key="9">
    <source>
        <dbReference type="ARBA" id="ARBA00023204"/>
    </source>
</evidence>
<evidence type="ECO:0000256" key="3">
    <source>
        <dbReference type="ARBA" id="ARBA00022485"/>
    </source>
</evidence>
<dbReference type="AlphaFoldDB" id="A0A0U2WL49"/>
<reference evidence="12 13" key="1">
    <citation type="submission" date="2013-11" db="EMBL/GenBank/DDBJ databases">
        <title>Comparative genomics of Ignicoccus.</title>
        <authorList>
            <person name="Podar M."/>
        </authorList>
    </citation>
    <scope>NUCLEOTIDE SEQUENCE [LARGE SCALE GENOMIC DNA]</scope>
    <source>
        <strain evidence="12 13">DSM 13165</strain>
    </source>
</reference>
<dbReference type="SMART" id="SM00478">
    <property type="entry name" value="ENDO3c"/>
    <property type="match status" value="1"/>
</dbReference>
<gene>
    <name evidence="12" type="ORF">EYM_03525</name>
</gene>
<sequence>MKRLKDTFKELPENEFIAFYVWKRTKSPLATLIATIISQNTTEKASFKAWNNLMSLTHGDWKRICDLDINELMSALRVTGLYKQKAETIKSVCEKSEELEKAILKGDRNKLLEISGIGPKTADVVLALFNHKRFPVDTHVFRVSKRLGLAKGSYEAVSSELLKLFPENPLQAHMYLILLGRKFCKKQRPLCEKCPLRDLCPSARIENNSG</sequence>
<feature type="domain" description="HhH-GPD" evidence="11">
    <location>
        <begin position="37"/>
        <end position="182"/>
    </location>
</feature>
<dbReference type="EMBL" id="CP006867">
    <property type="protein sequence ID" value="ALU11665.1"/>
    <property type="molecule type" value="Genomic_DNA"/>
</dbReference>
<dbReference type="GO" id="GO:0006285">
    <property type="term" value="P:base-excision repair, AP site formation"/>
    <property type="evidence" value="ECO:0007669"/>
    <property type="project" value="TreeGrafter"/>
</dbReference>
<dbReference type="InterPro" id="IPR004035">
    <property type="entry name" value="Endouclease-III_FeS-bd_BS"/>
</dbReference>
<keyword evidence="7" id="KW-0408">Iron</keyword>
<keyword evidence="4" id="KW-0479">Metal-binding</keyword>
<dbReference type="Proteomes" id="UP000060778">
    <property type="component" value="Chromosome"/>
</dbReference>
<evidence type="ECO:0000256" key="10">
    <source>
        <dbReference type="ARBA" id="ARBA00023295"/>
    </source>
</evidence>
<accession>A0A0U2WL49</accession>
<dbReference type="InterPro" id="IPR003265">
    <property type="entry name" value="HhH-GPD_domain"/>
</dbReference>
<dbReference type="PROSITE" id="PS00764">
    <property type="entry name" value="ENDONUCLEASE_III_1"/>
    <property type="match status" value="1"/>
</dbReference>
<dbReference type="InterPro" id="IPR011257">
    <property type="entry name" value="DNA_glycosylase"/>
</dbReference>
<evidence type="ECO:0000256" key="2">
    <source>
        <dbReference type="ARBA" id="ARBA00008343"/>
    </source>
</evidence>
<dbReference type="PANTHER" id="PTHR10359:SF18">
    <property type="entry name" value="ENDONUCLEASE III"/>
    <property type="match status" value="1"/>
</dbReference>
<keyword evidence="10" id="KW-0326">Glycosidase</keyword>
<evidence type="ECO:0000256" key="6">
    <source>
        <dbReference type="ARBA" id="ARBA00022801"/>
    </source>
</evidence>
<protein>
    <submittedName>
        <fullName evidence="12">2-hydroxyacid dehydrogenase</fullName>
    </submittedName>
</protein>
<comment type="similarity">
    <text evidence="2">Belongs to the Nth/MutY family.</text>
</comment>
<dbReference type="InterPro" id="IPR023170">
    <property type="entry name" value="HhH_base_excis_C"/>
</dbReference>
<name>A0A0U2WL49_9CREN</name>
<dbReference type="PANTHER" id="PTHR10359">
    <property type="entry name" value="A/G-SPECIFIC ADENINE GLYCOSYLASE/ENDONUCLEASE III"/>
    <property type="match status" value="1"/>
</dbReference>
<evidence type="ECO:0000256" key="4">
    <source>
        <dbReference type="ARBA" id="ARBA00022723"/>
    </source>
</evidence>
<dbReference type="Pfam" id="PF00730">
    <property type="entry name" value="HhH-GPD"/>
    <property type="match status" value="1"/>
</dbReference>
<keyword evidence="9" id="KW-0234">DNA repair</keyword>
<keyword evidence="6" id="KW-0378">Hydrolase</keyword>
<dbReference type="GO" id="GO:0046872">
    <property type="term" value="F:metal ion binding"/>
    <property type="evidence" value="ECO:0007669"/>
    <property type="project" value="UniProtKB-KW"/>
</dbReference>
<dbReference type="GO" id="GO:0051539">
    <property type="term" value="F:4 iron, 4 sulfur cluster binding"/>
    <property type="evidence" value="ECO:0007669"/>
    <property type="project" value="UniProtKB-KW"/>
</dbReference>
<dbReference type="PIRSF" id="PIRSF001435">
    <property type="entry name" value="Nth"/>
    <property type="match status" value="1"/>
</dbReference>
<keyword evidence="3" id="KW-0004">4Fe-4S</keyword>
<comment type="cofactor">
    <cofactor evidence="1">
        <name>[4Fe-4S] cluster</name>
        <dbReference type="ChEBI" id="CHEBI:49883"/>
    </cofactor>
</comment>
<keyword evidence="5" id="KW-0227">DNA damage</keyword>
<dbReference type="SUPFAM" id="SSF48150">
    <property type="entry name" value="DNA-glycosylase"/>
    <property type="match status" value="1"/>
</dbReference>
<dbReference type="GO" id="GO:0019104">
    <property type="term" value="F:DNA N-glycosylase activity"/>
    <property type="evidence" value="ECO:0007669"/>
    <property type="project" value="TreeGrafter"/>
</dbReference>
<dbReference type="InterPro" id="IPR003651">
    <property type="entry name" value="Endonuclease3_FeS-loop_motif"/>
</dbReference>
<evidence type="ECO:0000256" key="7">
    <source>
        <dbReference type="ARBA" id="ARBA00023004"/>
    </source>
</evidence>
<dbReference type="PATRIC" id="fig|940295.4.peg.684"/>
<dbReference type="CDD" id="cd00056">
    <property type="entry name" value="ENDO3c"/>
    <property type="match status" value="1"/>
</dbReference>
<keyword evidence="8" id="KW-0411">Iron-sulfur</keyword>
<dbReference type="Gene3D" id="1.10.1670.10">
    <property type="entry name" value="Helix-hairpin-Helix base-excision DNA repair enzymes (C-terminal)"/>
    <property type="match status" value="1"/>
</dbReference>
<dbReference type="KEGG" id="iis:EYM_03525"/>
<evidence type="ECO:0000259" key="11">
    <source>
        <dbReference type="SMART" id="SM00478"/>
    </source>
</evidence>
<keyword evidence="13" id="KW-1185">Reference proteome</keyword>
<dbReference type="STRING" id="940295.EYM_03525"/>
<evidence type="ECO:0000256" key="1">
    <source>
        <dbReference type="ARBA" id="ARBA00001966"/>
    </source>
</evidence>
<proteinExistence type="inferred from homology"/>
<evidence type="ECO:0000313" key="13">
    <source>
        <dbReference type="Proteomes" id="UP000060778"/>
    </source>
</evidence>
<dbReference type="Gene3D" id="1.10.340.30">
    <property type="entry name" value="Hypothetical protein, domain 2"/>
    <property type="match status" value="1"/>
</dbReference>
<evidence type="ECO:0000256" key="8">
    <source>
        <dbReference type="ARBA" id="ARBA00023014"/>
    </source>
</evidence>
<organism evidence="12 13">
    <name type="scientific">Ignicoccus islandicus DSM 13165</name>
    <dbReference type="NCBI Taxonomy" id="940295"/>
    <lineage>
        <taxon>Archaea</taxon>
        <taxon>Thermoproteota</taxon>
        <taxon>Thermoprotei</taxon>
        <taxon>Desulfurococcales</taxon>
        <taxon>Desulfurococcaceae</taxon>
        <taxon>Ignicoccus</taxon>
    </lineage>
</organism>
<evidence type="ECO:0000256" key="5">
    <source>
        <dbReference type="ARBA" id="ARBA00022763"/>
    </source>
</evidence>
<evidence type="ECO:0000313" key="12">
    <source>
        <dbReference type="EMBL" id="ALU11665.1"/>
    </source>
</evidence>
<dbReference type="SMART" id="SM00525">
    <property type="entry name" value="FES"/>
    <property type="match status" value="1"/>
</dbReference>